<evidence type="ECO:0008006" key="4">
    <source>
        <dbReference type="Google" id="ProtNLM"/>
    </source>
</evidence>
<reference evidence="2 3" key="1">
    <citation type="submission" date="2016-03" db="EMBL/GenBank/DDBJ databases">
        <title>Complete genome sequence of Thermococcus celer.</title>
        <authorList>
            <person name="Oger P.M."/>
        </authorList>
    </citation>
    <scope>NUCLEOTIDE SEQUENCE [LARGE SCALE GENOMIC DNA]</scope>
    <source>
        <strain evidence="2 3">Vu 13</strain>
    </source>
</reference>
<name>A0A218P0R8_THECE</name>
<accession>A0A218P0R8</accession>
<dbReference type="AlphaFoldDB" id="A0A218P0R8"/>
<keyword evidence="1" id="KW-1133">Transmembrane helix</keyword>
<keyword evidence="1" id="KW-0472">Membrane</keyword>
<keyword evidence="3" id="KW-1185">Reference proteome</keyword>
<dbReference type="EMBL" id="CP014854">
    <property type="protein sequence ID" value="ASI98514.1"/>
    <property type="molecule type" value="Genomic_DNA"/>
</dbReference>
<proteinExistence type="predicted"/>
<feature type="transmembrane region" description="Helical" evidence="1">
    <location>
        <begin position="12"/>
        <end position="29"/>
    </location>
</feature>
<evidence type="ECO:0000256" key="1">
    <source>
        <dbReference type="SAM" id="Phobius"/>
    </source>
</evidence>
<dbReference type="Proteomes" id="UP000197156">
    <property type="component" value="Chromosome"/>
</dbReference>
<sequence length="59" mass="6496">MRRSAQSSLEYILMFATGLLLVLFVVKFLKTDPHRTGSQLLENEISGVSQALSELQNGG</sequence>
<evidence type="ECO:0000313" key="2">
    <source>
        <dbReference type="EMBL" id="ASI98514.1"/>
    </source>
</evidence>
<evidence type="ECO:0000313" key="3">
    <source>
        <dbReference type="Proteomes" id="UP000197156"/>
    </source>
</evidence>
<keyword evidence="1" id="KW-0812">Transmembrane</keyword>
<gene>
    <name evidence="2" type="ORF">A3L02_02495</name>
</gene>
<dbReference type="KEGG" id="tce:A3L02_02495"/>
<protein>
    <recommendedName>
        <fullName evidence="4">Class III signal peptide-containing protein</fullName>
    </recommendedName>
</protein>
<organism evidence="2 3">
    <name type="scientific">Thermococcus celer Vu 13 = JCM 8558</name>
    <dbReference type="NCBI Taxonomy" id="1293037"/>
    <lineage>
        <taxon>Archaea</taxon>
        <taxon>Methanobacteriati</taxon>
        <taxon>Methanobacteriota</taxon>
        <taxon>Thermococci</taxon>
        <taxon>Thermococcales</taxon>
        <taxon>Thermococcaceae</taxon>
        <taxon>Thermococcus</taxon>
    </lineage>
</organism>